<feature type="binding site" evidence="11">
    <location>
        <position position="1198"/>
    </location>
    <ligand>
        <name>ATP</name>
        <dbReference type="ChEBI" id="CHEBI:30616"/>
    </ligand>
</feature>
<dbReference type="InterPro" id="IPR036412">
    <property type="entry name" value="HAD-like_sf"/>
</dbReference>
<dbReference type="SUPFAM" id="SSF81665">
    <property type="entry name" value="Calcium ATPase, transmembrane domain M"/>
    <property type="match status" value="1"/>
</dbReference>
<evidence type="ECO:0000256" key="4">
    <source>
        <dbReference type="ARBA" id="ARBA00022741"/>
    </source>
</evidence>
<feature type="binding site" evidence="11">
    <location>
        <position position="580"/>
    </location>
    <ligand>
        <name>ATP</name>
        <dbReference type="ChEBI" id="CHEBI:30616"/>
    </ligand>
</feature>
<dbReference type="Pfam" id="PF13246">
    <property type="entry name" value="Cation_ATPase"/>
    <property type="match status" value="1"/>
</dbReference>
<feature type="binding site" evidence="11">
    <location>
        <position position="413"/>
    </location>
    <ligand>
        <name>ATP</name>
        <dbReference type="ChEBI" id="CHEBI:30616"/>
    </ligand>
</feature>
<feature type="binding site" evidence="12">
    <location>
        <position position="411"/>
    </location>
    <ligand>
        <name>Mg(2+)</name>
        <dbReference type="ChEBI" id="CHEBI:18420"/>
    </ligand>
</feature>
<proteinExistence type="predicted"/>
<dbReference type="InterPro" id="IPR032631">
    <property type="entry name" value="P-type_ATPase_N"/>
</dbReference>
<dbReference type="PANTHER" id="PTHR24092">
    <property type="entry name" value="PROBABLE PHOSPHOLIPID-TRANSPORTING ATPASE"/>
    <property type="match status" value="1"/>
</dbReference>
<dbReference type="NCBIfam" id="TIGR01652">
    <property type="entry name" value="ATPase-Plipid"/>
    <property type="match status" value="1"/>
</dbReference>
<evidence type="ECO:0000313" key="18">
    <source>
        <dbReference type="Proteomes" id="UP000332933"/>
    </source>
</evidence>
<evidence type="ECO:0000256" key="1">
    <source>
        <dbReference type="ARBA" id="ARBA00004141"/>
    </source>
</evidence>
<feature type="binding site" evidence="12">
    <location>
        <position position="413"/>
    </location>
    <ligand>
        <name>Mg(2+)</name>
        <dbReference type="ChEBI" id="CHEBI:18420"/>
    </ligand>
</feature>
<feature type="binding site" evidence="12">
    <location>
        <position position="1195"/>
    </location>
    <ligand>
        <name>Mg(2+)</name>
        <dbReference type="ChEBI" id="CHEBI:18420"/>
    </ligand>
</feature>
<dbReference type="PROSITE" id="PS50125">
    <property type="entry name" value="GUANYLATE_CYCLASE_2"/>
    <property type="match status" value="2"/>
</dbReference>
<dbReference type="SUPFAM" id="SSF55073">
    <property type="entry name" value="Nucleotide cyclase"/>
    <property type="match status" value="2"/>
</dbReference>
<feature type="binding site" evidence="11">
    <location>
        <position position="539"/>
    </location>
    <ligand>
        <name>ATP</name>
        <dbReference type="ChEBI" id="CHEBI:30616"/>
    </ligand>
</feature>
<dbReference type="OrthoDB" id="76554at2759"/>
<keyword evidence="8 14" id="KW-1133">Transmembrane helix</keyword>
<feature type="domain" description="Guanylate cyclase" evidence="15">
    <location>
        <begin position="2337"/>
        <end position="2522"/>
    </location>
</feature>
<reference evidence="16" key="2">
    <citation type="submission" date="2019-06" db="EMBL/GenBank/DDBJ databases">
        <title>Genomics analysis of Aphanomyces spp. identifies a new class of oomycete effector associated with host adaptation.</title>
        <authorList>
            <person name="Gaulin E."/>
        </authorList>
    </citation>
    <scope>NUCLEOTIDE SEQUENCE</scope>
    <source>
        <strain evidence="16">CBS 578.67</strain>
    </source>
</reference>
<dbReference type="InterPro" id="IPR018303">
    <property type="entry name" value="ATPase_P-typ_P_site"/>
</dbReference>
<feature type="transmembrane region" description="Helical" evidence="14">
    <location>
        <begin position="1268"/>
        <end position="1290"/>
    </location>
</feature>
<feature type="transmembrane region" description="Helical" evidence="14">
    <location>
        <begin position="2264"/>
        <end position="2282"/>
    </location>
</feature>
<feature type="binding site" evidence="11">
    <location>
        <position position="725"/>
    </location>
    <ligand>
        <name>ATP</name>
        <dbReference type="ChEBI" id="CHEBI:30616"/>
    </ligand>
</feature>
<keyword evidence="7" id="KW-1278">Translocase</keyword>
<dbReference type="Gene3D" id="2.70.150.10">
    <property type="entry name" value="Calcium-transporting ATPase, cytoplasmic transduction domain A"/>
    <property type="match status" value="1"/>
</dbReference>
<feature type="transmembrane region" description="Helical" evidence="14">
    <location>
        <begin position="342"/>
        <end position="365"/>
    </location>
</feature>
<dbReference type="EMBL" id="CAADRA010007416">
    <property type="protein sequence ID" value="VFU01063.1"/>
    <property type="molecule type" value="Genomic_DNA"/>
</dbReference>
<feature type="binding site" evidence="11">
    <location>
        <position position="724"/>
    </location>
    <ligand>
        <name>ATP</name>
        <dbReference type="ChEBI" id="CHEBI:30616"/>
    </ligand>
</feature>
<dbReference type="SUPFAM" id="SSF81653">
    <property type="entry name" value="Calcium ATPase, transduction domain A"/>
    <property type="match status" value="1"/>
</dbReference>
<feature type="binding site" evidence="11">
    <location>
        <position position="1199"/>
    </location>
    <ligand>
        <name>ATP</name>
        <dbReference type="ChEBI" id="CHEBI:30616"/>
    </ligand>
</feature>
<dbReference type="InterPro" id="IPR023299">
    <property type="entry name" value="ATPase_P-typ_cyto_dom_N"/>
</dbReference>
<dbReference type="PANTHER" id="PTHR24092:SF150">
    <property type="entry name" value="PHOSPHOLIPID-TRANSPORTING ATPASE"/>
    <property type="match status" value="1"/>
</dbReference>
<dbReference type="GO" id="GO:0045332">
    <property type="term" value="P:phospholipid translocation"/>
    <property type="evidence" value="ECO:0007669"/>
    <property type="project" value="TreeGrafter"/>
</dbReference>
<feature type="transmembrane region" description="Helical" evidence="14">
    <location>
        <begin position="1694"/>
        <end position="1727"/>
    </location>
</feature>
<sequence>MQLPSRAPSGNHLLATSPSTGQLPKEAPPVGRVLYVNDHDATVAVMTAADQVYTNNHVHTSKYTLVTFFPKTLFEQFRRVANFYFLVISLLQLCTPYSPTNKYSTVGPLTLVLVATMVKEAVEDKARHDADRTVNHAQATVYDREANMWRQVRWQTLQVGDVIHVADEQQFPADVVLLTSSSGDGQACVQTANLDGETDLKIRTCPDTRGMELEPVLFPQVYAGEIVCEQPNRRLYSFAGVLKLTDRIQNQSIDVPLTINNVVLRGMSLSQTTSVTGVTPSKFSRLDAIANRAILFIFSVLFVVCCVSTALSLIEVKRDGDTIARMLNVNFTSGNNGEHTSFVSAFLASLILYNNLVPISLYISLEVVKWYQAKNMEADKEMMDPDTGRAVLARTSNLNEDVGQIKYLFSDKTGTITKNEMVLKFICLDETVFDGVPRFVHATKKTSVRSDSSQHRDPAPLPPMDRSHRGEVHYEHYTRLVTLGTNPFSYPGSELSTVSHDRACLTKGELAQHFFRCLLLCHTATVGRDKDIRASSPDEAALLRAAVEFNCRLVSRTATTIEISLFGALETFEILAINEFDSLRKCMSIIVRQLNTDVPENLDEELWVFCKGADRALLPKLQGDATQDSIGRLVQYFASLGLRTLVFGWKTLSPVEYSPWFVAYSNAKSSLVRRDAKLSDCARSMETHMTVLGATGVEDQLQDGVADCFDTLSDAGINIWMLTGDKDETAVSVGTSSGLISEQSHLVILNETTKRGCLDQIATARRKLKKIGLWRPGVASRDVALVVNGEALDCLLAPDDVSGESGSRVDGASGASKTRATELVPPPLPDESASSSMANCDARSVTRTKIASAKSLVSNISSVWDAGGLVPPHERVGARPQFRRRSSAHTLPRQMQDARRKCTSVRSGLLQHGARTTPQTKIDQPRLANVHTMPTTLTATGVAATESAATLHSSAFGSETTEGTTSHPLTLESTASMNMHSGASLFGPQSRASLSSNESELKESSSGLAQIVPQRRLSARSLPNRRGSRGGALESRSATHLRGSTSRLARKQSSNDRFTGWLSHNFNVVERSMSSTSNLHHGSRLDLQGNGTQSDLNSIPPSLFHSMSQFASKAFVTLSNMLPPDGAKPGQSPPPPAKPLPPPPAMSDLSVAMFMQLVTQCRSVIACRLSPMQKAQIVALVKASKHRPMTMAIGDGGNDVSMIQEAHIGVGIYGHEGKLILVASSFLMPHSCEGMQAVRSADFAIGQFRFLSRLILAHGRWNYRRVSIVILFSFYKNMALIMTLFIFSFFNNHSGQTLYDSYLMVGWNVLYTFFPILVLGIVDEDISYDTVKKFPFIFRTNQMGKDLNGDKVRQWVATALLHSFAVFLLTTFTTFKIDTSSSASLFLYGTAVYGVLVVAVSFKAATTMQHMHRWTRWHYASIGAGPVLYIVFVASYSEVYETLPLSTFSDFFGLAAMLFSSASFWLVLVLVAFTVLMFDIVVLYLYRMYVPTNQDIVEEIDCGLDGGAANVRTRSGGGSARGAANALLPLGDYWRKQLRKNVHLTEHEELCFKLSKYEHEVLREATSDVLDEKDGCSVTTMPPIHPITMEFMGDEFEPLEAEYNRSFATREAARIRFVVFVALVLIPPYSIVEYLVEHETNLYVFRVVMFLGALLYHQFVRSKRFVQHYDVAVLAPMALAGVLFTQAIQHTGKFSAAMFVIVLFSIMRVKFVYALWLALFNFCYFMLSNELGFTNVAASSETFPDEQVLFTLFVAFLVSFGAYGSYHLQLTMKLEFVQLRILKYEERRSLEIVKNMLPVHVVARLENGATLISDEENDVTLLFCDISDYTSLMERFNPREMVVLLDRIYSLFDKLCIKHGVRKMETVGKIYFACAGLRGSAKGKEAALRIAALAHDMMKFIGKCGNHIQIRVGIHSGRVVSGLVGVKKQQFSLFGDTVNTASRMQSTGLTGRIQLSHVTFELLQHDFAFEARTVEAKGKGTMHVHVMGRPMTALAQRACRGQLNHKIPRKTSNLRRMSLAEELQKSLTTTWEGFTATTWRSWFRLHDWHRRVVPLPSSAQSVVGESDTTSSQIQDHMLHFKDPVFETTYTRAKWAERREGSRRTFLALGAYLLYAICRDAVNGSLHEQDVISGFLVNVLVAFSVLRVLLVVCFVWRVVVAKWRVSPHATHAKPNYVRKLVLATATMLALALPNVFLWVQDQHSITYSHVGLDIVVVMFLASTGGALMHTHTIIINAICAIFALVVFLVLQTCYQAPTTSDEERIRVYPMILTLCIAISNVMSRRDVEFFCRRRFLLYTRTGIEATKADRLLYNMLPTSVVAKLKNGTTVCDQHHQVGILFSDIKGFTSIAARADTDRVVQILASLFTAFDKLTAVHGVFKMQTIGDAYVIVSGLPYADVPLEDDASFSSTSMEDMSECLKNPNVQCTVPTMLDSAHSRNKVPDKAASTSMRHQPPRQHIRSLIRMATDMHREVAKVMDPNSGEPLQMRIGIHIGSIIAGVIGTSTLRYDMWGPDALTANEMESNGVPGKILVSKDVMEVAEECPDLRFTFHRRVALAGANMNMDTYIAEHLDASQELPLRNHTPTKMRDGPLFI</sequence>
<keyword evidence="3 12" id="KW-0479">Metal-binding</keyword>
<evidence type="ECO:0000256" key="13">
    <source>
        <dbReference type="SAM" id="MobiDB-lite"/>
    </source>
</evidence>
<dbReference type="SMART" id="SM00044">
    <property type="entry name" value="CYCc"/>
    <property type="match status" value="2"/>
</dbReference>
<name>A0A485LR41_9STRA</name>
<dbReference type="InterPro" id="IPR008250">
    <property type="entry name" value="ATPase_P-typ_transduc_dom_A_sf"/>
</dbReference>
<feature type="transmembrane region" description="Helical" evidence="14">
    <location>
        <begin position="1456"/>
        <end position="1486"/>
    </location>
</feature>
<feature type="transmembrane region" description="Helical" evidence="14">
    <location>
        <begin position="1642"/>
        <end position="1659"/>
    </location>
</feature>
<comment type="subcellular location">
    <subcellularLocation>
        <location evidence="1">Membrane</location>
        <topology evidence="1">Multi-pass membrane protein</topology>
    </subcellularLocation>
</comment>
<feature type="domain" description="Guanylate cyclase" evidence="15">
    <location>
        <begin position="1820"/>
        <end position="1945"/>
    </location>
</feature>
<dbReference type="GO" id="GO:0035556">
    <property type="term" value="P:intracellular signal transduction"/>
    <property type="evidence" value="ECO:0007669"/>
    <property type="project" value="InterPro"/>
</dbReference>
<dbReference type="Pfam" id="PF16212">
    <property type="entry name" value="PhoLip_ATPase_C"/>
    <property type="match status" value="1"/>
</dbReference>
<dbReference type="SUPFAM" id="SSF81660">
    <property type="entry name" value="Metal cation-transporting ATPase, ATP-binding domain N"/>
    <property type="match status" value="1"/>
</dbReference>
<feature type="transmembrane region" description="Helical" evidence="14">
    <location>
        <begin position="1417"/>
        <end position="1436"/>
    </location>
</feature>
<evidence type="ECO:0000256" key="7">
    <source>
        <dbReference type="ARBA" id="ARBA00022967"/>
    </source>
</evidence>
<protein>
    <submittedName>
        <fullName evidence="17">Aste57867_24423 protein</fullName>
    </submittedName>
</protein>
<dbReference type="PROSITE" id="PS00154">
    <property type="entry name" value="ATPASE_E1_E2"/>
    <property type="match status" value="1"/>
</dbReference>
<evidence type="ECO:0000313" key="17">
    <source>
        <dbReference type="EMBL" id="VFU01063.1"/>
    </source>
</evidence>
<dbReference type="InterPro" id="IPR001054">
    <property type="entry name" value="A/G_cyclase"/>
</dbReference>
<feature type="transmembrane region" description="Helical" evidence="14">
    <location>
        <begin position="2179"/>
        <end position="2198"/>
    </location>
</feature>
<keyword evidence="4 11" id="KW-0547">Nucleotide-binding</keyword>
<feature type="region of interest" description="Disordered" evidence="13">
    <location>
        <begin position="1"/>
        <end position="26"/>
    </location>
</feature>
<dbReference type="GO" id="GO:0005524">
    <property type="term" value="F:ATP binding"/>
    <property type="evidence" value="ECO:0007669"/>
    <property type="project" value="UniProtKB-KW"/>
</dbReference>
<feature type="binding site" evidence="11">
    <location>
        <position position="611"/>
    </location>
    <ligand>
        <name>ATP</name>
        <dbReference type="ChEBI" id="CHEBI:30616"/>
    </ligand>
</feature>
<organism evidence="17 18">
    <name type="scientific">Aphanomyces stellatus</name>
    <dbReference type="NCBI Taxonomy" id="120398"/>
    <lineage>
        <taxon>Eukaryota</taxon>
        <taxon>Sar</taxon>
        <taxon>Stramenopiles</taxon>
        <taxon>Oomycota</taxon>
        <taxon>Saprolegniomycetes</taxon>
        <taxon>Saprolegniales</taxon>
        <taxon>Verrucalvaceae</taxon>
        <taxon>Aphanomyces</taxon>
    </lineage>
</organism>
<feature type="binding site" evidence="11">
    <location>
        <position position="1168"/>
    </location>
    <ligand>
        <name>ATP</name>
        <dbReference type="ChEBI" id="CHEBI:30616"/>
    </ligand>
</feature>
<dbReference type="GO" id="GO:0140326">
    <property type="term" value="F:ATPase-coupled intramembrane lipid transporter activity"/>
    <property type="evidence" value="ECO:0007669"/>
    <property type="project" value="InterPro"/>
</dbReference>
<feature type="binding site" evidence="11">
    <location>
        <position position="411"/>
    </location>
    <ligand>
        <name>ATP</name>
        <dbReference type="ChEBI" id="CHEBI:30616"/>
    </ligand>
</feature>
<evidence type="ECO:0000256" key="5">
    <source>
        <dbReference type="ARBA" id="ARBA00022840"/>
    </source>
</evidence>
<dbReference type="SUPFAM" id="SSF56784">
    <property type="entry name" value="HAD-like"/>
    <property type="match status" value="1"/>
</dbReference>
<evidence type="ECO:0000256" key="9">
    <source>
        <dbReference type="ARBA" id="ARBA00023136"/>
    </source>
</evidence>
<feature type="binding site" evidence="11">
    <location>
        <position position="723"/>
    </location>
    <ligand>
        <name>ATP</name>
        <dbReference type="ChEBI" id="CHEBI:30616"/>
    </ligand>
</feature>
<dbReference type="InterPro" id="IPR006539">
    <property type="entry name" value="P-type_ATPase_IV"/>
</dbReference>
<keyword evidence="9 14" id="KW-0472">Membrane</keyword>
<feature type="transmembrane region" description="Helical" evidence="14">
    <location>
        <begin position="1671"/>
        <end position="1688"/>
    </location>
</feature>
<feature type="binding site" evidence="11">
    <location>
        <position position="1174"/>
    </location>
    <ligand>
        <name>ATP</name>
        <dbReference type="ChEBI" id="CHEBI:30616"/>
    </ligand>
</feature>
<feature type="compositionally biased region" description="Pro residues" evidence="13">
    <location>
        <begin position="1131"/>
        <end position="1144"/>
    </location>
</feature>
<dbReference type="GO" id="GO:0009190">
    <property type="term" value="P:cyclic nucleotide biosynthetic process"/>
    <property type="evidence" value="ECO:0007669"/>
    <property type="project" value="InterPro"/>
</dbReference>
<feature type="binding site" evidence="12">
    <location>
        <position position="1199"/>
    </location>
    <ligand>
        <name>Mg(2+)</name>
        <dbReference type="ChEBI" id="CHEBI:18420"/>
    </ligand>
</feature>
<dbReference type="InterPro" id="IPR032630">
    <property type="entry name" value="P_typ_ATPase_c"/>
</dbReference>
<dbReference type="Gene3D" id="3.40.50.1000">
    <property type="entry name" value="HAD superfamily/HAD-like"/>
    <property type="match status" value="2"/>
</dbReference>
<keyword evidence="18" id="KW-1185">Reference proteome</keyword>
<feature type="region of interest" description="Disordered" evidence="13">
    <location>
        <begin position="445"/>
        <end position="468"/>
    </location>
</feature>
<keyword evidence="6 12" id="KW-0460">Magnesium</keyword>
<feature type="compositionally biased region" description="Low complexity" evidence="13">
    <location>
        <begin position="993"/>
        <end position="1008"/>
    </location>
</feature>
<gene>
    <name evidence="17" type="primary">Aste57867_24423</name>
    <name evidence="16" type="ORF">As57867_024347</name>
    <name evidence="17" type="ORF">ASTE57867_24423</name>
</gene>
<feature type="transmembrane region" description="Helical" evidence="14">
    <location>
        <begin position="1615"/>
        <end position="1636"/>
    </location>
</feature>
<feature type="transmembrane region" description="Helical" evidence="14">
    <location>
        <begin position="2204"/>
        <end position="2220"/>
    </location>
</feature>
<evidence type="ECO:0000256" key="2">
    <source>
        <dbReference type="ARBA" id="ARBA00022692"/>
    </source>
</evidence>
<evidence type="ECO:0000256" key="11">
    <source>
        <dbReference type="PIRSR" id="PIRSR606539-2"/>
    </source>
</evidence>
<feature type="binding site" evidence="11">
    <location>
        <position position="412"/>
    </location>
    <ligand>
        <name>ATP</name>
        <dbReference type="ChEBI" id="CHEBI:30616"/>
    </ligand>
</feature>
<feature type="region of interest" description="Disordered" evidence="13">
    <location>
        <begin position="1121"/>
        <end position="1144"/>
    </location>
</feature>
<evidence type="ECO:0000256" key="6">
    <source>
        <dbReference type="ARBA" id="ARBA00022842"/>
    </source>
</evidence>
<keyword evidence="5 11" id="KW-0067">ATP-binding</keyword>
<reference evidence="17 18" key="1">
    <citation type="submission" date="2019-03" db="EMBL/GenBank/DDBJ databases">
        <authorList>
            <person name="Gaulin E."/>
            <person name="Dumas B."/>
        </authorList>
    </citation>
    <scope>NUCLEOTIDE SEQUENCE [LARGE SCALE GENOMIC DNA]</scope>
    <source>
        <strain evidence="17">CBS 568.67</strain>
    </source>
</reference>
<dbReference type="GO" id="GO:0000287">
    <property type="term" value="F:magnesium ion binding"/>
    <property type="evidence" value="ECO:0007669"/>
    <property type="project" value="InterPro"/>
</dbReference>
<evidence type="ECO:0000256" key="14">
    <source>
        <dbReference type="SAM" id="Phobius"/>
    </source>
</evidence>
<feature type="transmembrane region" description="Helical" evidence="14">
    <location>
        <begin position="1302"/>
        <end position="1322"/>
    </location>
</feature>
<feature type="region of interest" description="Disordered" evidence="13">
    <location>
        <begin position="801"/>
        <end position="838"/>
    </location>
</feature>
<feature type="transmembrane region" description="Helical" evidence="14">
    <location>
        <begin position="1385"/>
        <end position="1405"/>
    </location>
</feature>
<dbReference type="Pfam" id="PF16209">
    <property type="entry name" value="PhoLip_ATPase_N"/>
    <property type="match status" value="1"/>
</dbReference>
<feature type="compositionally biased region" description="Polar residues" evidence="13">
    <location>
        <begin position="1036"/>
        <end position="1054"/>
    </location>
</feature>
<dbReference type="Proteomes" id="UP000332933">
    <property type="component" value="Unassembled WGS sequence"/>
</dbReference>
<comment type="cofactor">
    <cofactor evidence="12">
        <name>Mg(2+)</name>
        <dbReference type="ChEBI" id="CHEBI:18420"/>
    </cofactor>
</comment>
<dbReference type="Gene3D" id="3.30.70.1230">
    <property type="entry name" value="Nucleotide cyclase"/>
    <property type="match status" value="2"/>
</dbReference>
<feature type="transmembrane region" description="Helical" evidence="14">
    <location>
        <begin position="2232"/>
        <end position="2249"/>
    </location>
</feature>
<dbReference type="InterPro" id="IPR029787">
    <property type="entry name" value="Nucleotide_cyclase"/>
</dbReference>
<evidence type="ECO:0000256" key="10">
    <source>
        <dbReference type="PIRSR" id="PIRSR606539-1"/>
    </source>
</evidence>
<feature type="active site" description="4-aspartylphosphate intermediate" evidence="10">
    <location>
        <position position="411"/>
    </location>
</feature>
<keyword evidence="2 14" id="KW-0812">Transmembrane</keyword>
<feature type="transmembrane region" description="Helical" evidence="14">
    <location>
        <begin position="293"/>
        <end position="314"/>
    </location>
</feature>
<dbReference type="Pfam" id="PF00211">
    <property type="entry name" value="Guanylate_cyc"/>
    <property type="match status" value="2"/>
</dbReference>
<evidence type="ECO:0000259" key="15">
    <source>
        <dbReference type="PROSITE" id="PS50125"/>
    </source>
</evidence>
<dbReference type="EMBL" id="VJMH01007390">
    <property type="protein sequence ID" value="KAF0683566.1"/>
    <property type="molecule type" value="Genomic_DNA"/>
</dbReference>
<evidence type="ECO:0000313" key="16">
    <source>
        <dbReference type="EMBL" id="KAF0683566.1"/>
    </source>
</evidence>
<evidence type="ECO:0000256" key="12">
    <source>
        <dbReference type="PIRSR" id="PIRSR606539-3"/>
    </source>
</evidence>
<evidence type="ECO:0000256" key="8">
    <source>
        <dbReference type="ARBA" id="ARBA00022989"/>
    </source>
</evidence>
<dbReference type="CDD" id="cd07302">
    <property type="entry name" value="CHD"/>
    <property type="match status" value="2"/>
</dbReference>
<evidence type="ECO:0000256" key="3">
    <source>
        <dbReference type="ARBA" id="ARBA00022723"/>
    </source>
</evidence>
<accession>A0A485LR41</accession>
<dbReference type="InterPro" id="IPR023214">
    <property type="entry name" value="HAD_sf"/>
</dbReference>
<feature type="transmembrane region" description="Helical" evidence="14">
    <location>
        <begin position="2134"/>
        <end position="2158"/>
    </location>
</feature>
<dbReference type="GO" id="GO:0005886">
    <property type="term" value="C:plasma membrane"/>
    <property type="evidence" value="ECO:0007669"/>
    <property type="project" value="TreeGrafter"/>
</dbReference>
<dbReference type="Gene3D" id="3.40.1110.10">
    <property type="entry name" value="Calcium-transporting ATPase, cytoplasmic domain N"/>
    <property type="match status" value="1"/>
</dbReference>
<dbReference type="InterPro" id="IPR023298">
    <property type="entry name" value="ATPase_P-typ_TM_dom_sf"/>
</dbReference>
<feature type="region of interest" description="Disordered" evidence="13">
    <location>
        <begin position="980"/>
        <end position="1054"/>
    </location>
</feature>
<feature type="transmembrane region" description="Helical" evidence="14">
    <location>
        <begin position="1748"/>
        <end position="1766"/>
    </location>
</feature>
<feature type="binding site" evidence="11">
    <location>
        <position position="643"/>
    </location>
    <ligand>
        <name>ATP</name>
        <dbReference type="ChEBI" id="CHEBI:30616"/>
    </ligand>
</feature>